<evidence type="ECO:0000313" key="3">
    <source>
        <dbReference type="Proteomes" id="UP000317593"/>
    </source>
</evidence>
<proteinExistence type="predicted"/>
<dbReference type="Pfam" id="PF04402">
    <property type="entry name" value="SIMPL"/>
    <property type="match status" value="1"/>
</dbReference>
<dbReference type="PANTHER" id="PTHR34387">
    <property type="entry name" value="SLR1258 PROTEIN"/>
    <property type="match status" value="1"/>
</dbReference>
<feature type="chain" id="PRO_5021781433" evidence="1">
    <location>
        <begin position="20"/>
        <end position="226"/>
    </location>
</feature>
<dbReference type="Proteomes" id="UP000317593">
    <property type="component" value="Unassembled WGS sequence"/>
</dbReference>
<dbReference type="InterPro" id="IPR007497">
    <property type="entry name" value="SIMPL/DUF541"/>
</dbReference>
<dbReference type="AlphaFoldDB" id="A0A521B872"/>
<dbReference type="OrthoDB" id="1524268at2"/>
<evidence type="ECO:0000256" key="1">
    <source>
        <dbReference type="SAM" id="SignalP"/>
    </source>
</evidence>
<reference evidence="2 3" key="1">
    <citation type="submission" date="2017-05" db="EMBL/GenBank/DDBJ databases">
        <authorList>
            <person name="Varghese N."/>
            <person name="Submissions S."/>
        </authorList>
    </citation>
    <scope>NUCLEOTIDE SEQUENCE [LARGE SCALE GENOMIC DNA]</scope>
    <source>
        <strain evidence="2 3">DSM 21194</strain>
    </source>
</reference>
<keyword evidence="2" id="KW-0808">Transferase</keyword>
<accession>A0A521B872</accession>
<keyword evidence="1" id="KW-0732">Signal</keyword>
<dbReference type="RefSeq" id="WP_142713163.1">
    <property type="nucleotide sequence ID" value="NZ_FXTH01000002.1"/>
</dbReference>
<dbReference type="GO" id="GO:0016301">
    <property type="term" value="F:kinase activity"/>
    <property type="evidence" value="ECO:0007669"/>
    <property type="project" value="UniProtKB-KW"/>
</dbReference>
<dbReference type="PANTHER" id="PTHR34387:SF2">
    <property type="entry name" value="SLR1258 PROTEIN"/>
    <property type="match status" value="1"/>
</dbReference>
<evidence type="ECO:0000313" key="2">
    <source>
        <dbReference type="EMBL" id="SMO43298.1"/>
    </source>
</evidence>
<organism evidence="2 3">
    <name type="scientific">Fodinibius sediminis</name>
    <dbReference type="NCBI Taxonomy" id="1214077"/>
    <lineage>
        <taxon>Bacteria</taxon>
        <taxon>Pseudomonadati</taxon>
        <taxon>Balneolota</taxon>
        <taxon>Balneolia</taxon>
        <taxon>Balneolales</taxon>
        <taxon>Balneolaceae</taxon>
        <taxon>Fodinibius</taxon>
    </lineage>
</organism>
<protein>
    <submittedName>
        <fullName evidence="2">Uncharacterized conserved protein YggE, contains kinase-interacting SIMPL domain</fullName>
    </submittedName>
</protein>
<gene>
    <name evidence="2" type="ORF">SAMN06265218_102288</name>
</gene>
<name>A0A521B872_9BACT</name>
<sequence>MRLLTTSLTLLLCVGSAFAQENALSVNASSSVEVPADGINFNININAEAGSPQEAYDLHQQREKVLIDLLRQHDIPEEDIQFEPVAINRVSTRREDPETRVRTRQQVSLGLSDFTEYEAIQIALIENGYDEFSGNFTSSESDTGRDQALKEALGIARNKAELIAQESDIVITSVKSINYSHHDAPPRPLLEAAAFSDKSAGSLVTEYDQMVTVSATVSIQYDFKQK</sequence>
<dbReference type="GO" id="GO:0006974">
    <property type="term" value="P:DNA damage response"/>
    <property type="evidence" value="ECO:0007669"/>
    <property type="project" value="TreeGrafter"/>
</dbReference>
<dbReference type="EMBL" id="FXTH01000002">
    <property type="protein sequence ID" value="SMO43298.1"/>
    <property type="molecule type" value="Genomic_DNA"/>
</dbReference>
<dbReference type="Gene3D" id="3.30.70.2970">
    <property type="entry name" value="Protein of unknown function (DUF541), domain 2"/>
    <property type="match status" value="1"/>
</dbReference>
<feature type="signal peptide" evidence="1">
    <location>
        <begin position="1"/>
        <end position="19"/>
    </location>
</feature>
<keyword evidence="2" id="KW-0418">Kinase</keyword>
<dbReference type="InterPro" id="IPR052022">
    <property type="entry name" value="26kDa_periplasmic_antigen"/>
</dbReference>
<dbReference type="Gene3D" id="3.30.110.170">
    <property type="entry name" value="Protein of unknown function (DUF541), domain 1"/>
    <property type="match status" value="1"/>
</dbReference>
<keyword evidence="3" id="KW-1185">Reference proteome</keyword>